<dbReference type="InterPro" id="IPR011047">
    <property type="entry name" value="Quinoprotein_ADH-like_sf"/>
</dbReference>
<accession>A0A7S3TVQ1</accession>
<feature type="domain" description="EML-like second beta-propeller" evidence="4">
    <location>
        <begin position="931"/>
        <end position="1224"/>
    </location>
</feature>
<dbReference type="PANTHER" id="PTHR13720">
    <property type="entry name" value="WD-40 REPEAT PROTEIN"/>
    <property type="match status" value="1"/>
</dbReference>
<dbReference type="SMART" id="SM00320">
    <property type="entry name" value="WD40"/>
    <property type="match status" value="9"/>
</dbReference>
<dbReference type="InterPro" id="IPR050630">
    <property type="entry name" value="WD_repeat_EMAP"/>
</dbReference>
<dbReference type="PANTHER" id="PTHR13720:SF33">
    <property type="entry name" value="HELP DOMAIN-CONTAINING PROTEIN"/>
    <property type="match status" value="1"/>
</dbReference>
<dbReference type="Pfam" id="PF23414">
    <property type="entry name" value="Beta-prop_EML_2"/>
    <property type="match status" value="1"/>
</dbReference>
<dbReference type="Gene3D" id="2.130.10.10">
    <property type="entry name" value="YVTN repeat-like/Quinoprotein amine dehydrogenase"/>
    <property type="match status" value="3"/>
</dbReference>
<name>A0A7S3TVQ1_EMIHU</name>
<feature type="region of interest" description="Disordered" evidence="3">
    <location>
        <begin position="1231"/>
        <end position="1276"/>
    </location>
</feature>
<organism evidence="5">
    <name type="scientific">Emiliania huxleyi</name>
    <name type="common">Coccolithophore</name>
    <name type="synonym">Pontosphaera huxleyi</name>
    <dbReference type="NCBI Taxonomy" id="2903"/>
    <lineage>
        <taxon>Eukaryota</taxon>
        <taxon>Haptista</taxon>
        <taxon>Haptophyta</taxon>
        <taxon>Prymnesiophyceae</taxon>
        <taxon>Isochrysidales</taxon>
        <taxon>Noelaerhabdaceae</taxon>
        <taxon>Emiliania</taxon>
    </lineage>
</organism>
<evidence type="ECO:0000256" key="3">
    <source>
        <dbReference type="SAM" id="MobiDB-lite"/>
    </source>
</evidence>
<feature type="region of interest" description="Disordered" evidence="3">
    <location>
        <begin position="302"/>
        <end position="360"/>
    </location>
</feature>
<proteinExistence type="predicted"/>
<feature type="region of interest" description="Disordered" evidence="3">
    <location>
        <begin position="785"/>
        <end position="804"/>
    </location>
</feature>
<gene>
    <name evidence="5" type="ORF">EHUX00137_LOCUS45125</name>
</gene>
<dbReference type="EMBL" id="HBIR01058040">
    <property type="protein sequence ID" value="CAE0595670.1"/>
    <property type="molecule type" value="Transcribed_RNA"/>
</dbReference>
<evidence type="ECO:0000256" key="2">
    <source>
        <dbReference type="ARBA" id="ARBA00022737"/>
    </source>
</evidence>
<reference evidence="5" key="1">
    <citation type="submission" date="2021-01" db="EMBL/GenBank/DDBJ databases">
        <authorList>
            <person name="Corre E."/>
            <person name="Pelletier E."/>
            <person name="Niang G."/>
            <person name="Scheremetjew M."/>
            <person name="Finn R."/>
            <person name="Kale V."/>
            <person name="Holt S."/>
            <person name="Cochrane G."/>
            <person name="Meng A."/>
            <person name="Brown T."/>
            <person name="Cohen L."/>
        </authorList>
    </citation>
    <scope>NUCLEOTIDE SEQUENCE</scope>
    <source>
        <strain evidence="5">379</strain>
    </source>
</reference>
<evidence type="ECO:0000259" key="4">
    <source>
        <dbReference type="Pfam" id="PF23414"/>
    </source>
</evidence>
<feature type="region of interest" description="Disordered" evidence="3">
    <location>
        <begin position="105"/>
        <end position="189"/>
    </location>
</feature>
<dbReference type="SUPFAM" id="SSF117289">
    <property type="entry name" value="Nucleoporin domain"/>
    <property type="match status" value="1"/>
</dbReference>
<evidence type="ECO:0000256" key="1">
    <source>
        <dbReference type="ARBA" id="ARBA00022574"/>
    </source>
</evidence>
<dbReference type="InterPro" id="IPR001680">
    <property type="entry name" value="WD40_rpt"/>
</dbReference>
<keyword evidence="2" id="KW-0677">Repeat</keyword>
<dbReference type="InterPro" id="IPR055442">
    <property type="entry name" value="Beta-prop_EML-like_2nd"/>
</dbReference>
<feature type="compositionally biased region" description="Basic and acidic residues" evidence="3">
    <location>
        <begin position="120"/>
        <end position="129"/>
    </location>
</feature>
<dbReference type="Pfam" id="PF00400">
    <property type="entry name" value="WD40"/>
    <property type="match status" value="1"/>
</dbReference>
<evidence type="ECO:0000313" key="5">
    <source>
        <dbReference type="EMBL" id="CAE0595670.1"/>
    </source>
</evidence>
<feature type="compositionally biased region" description="Pro residues" evidence="3">
    <location>
        <begin position="143"/>
        <end position="187"/>
    </location>
</feature>
<dbReference type="InterPro" id="IPR015943">
    <property type="entry name" value="WD40/YVTN_repeat-like_dom_sf"/>
</dbReference>
<dbReference type="GO" id="GO:0008017">
    <property type="term" value="F:microtubule binding"/>
    <property type="evidence" value="ECO:0007669"/>
    <property type="project" value="TreeGrafter"/>
</dbReference>
<feature type="compositionally biased region" description="Basic residues" evidence="3">
    <location>
        <begin position="1264"/>
        <end position="1276"/>
    </location>
</feature>
<sequence length="1276" mass="131754">MPTLLTSLLEAAERKSRSGSSARRAVDGLLKQHAAADGRLDLAALCRFVETLMPGCRPREVLALFNAHAQASAGTKDDTMAVPARSLADAILRAGGGGEAWPVAGSNAPRAAVPAQVSRDCGDVGREEGAASPPAVAQKRPPPKSSQPPASAPPPQPPSAPPPHPSAPPPAAAVPPPAPTPQAPPPLSEGHFAEVLRQLRQVLDARAAAAEADLPRRERLTLHRSERHAAARQIVMLRALRSVSPAAHLSAKELAAALAPLAADKRSQSGGKFAEPAAAAALCEASGGGSVERLLELVCPMPRRHDRPEPRDAPPDAPHGQTQTPHLPPPPPFDTGRPACGPPFDRASGRKGQRHVPPPAAESIPLSIRYRFSQSAVAVPSDFEPRLVTRSAQPPDLSLRREFVFGYNGLGRHNRAPNVFALDGGRALYCVAALAVVYDPATSEQTYLEAHDDDITCVALHPSGRLAVTGQCASAYSGTAPWLAVWEVDTKKVLSRVGWVPDQRAHVSQGRFHAPGATPPSDLPPNALPASHETVVPPPEAYRPFYERSVCAAGFSPDGALLLAVGTDDQHTLGVWNWRRRELLVSAPTLTARPPGIHHLAVAPGAPAGEPMLLVSVGLAAQPKFWKLTPPRKAPSGAQRRLAEAAEVGADARFWALKSQLGRMGGGAADLPTSLSCVAFGGVAFAAPSGAAHGLTFVGGSNGSIFVFDAPRNPAALRTIGRAHLGAVTVLLATEGGVVSGGADGRIALWAPNADAVGLEGQRADVSKAGASLRIERPAHVYQIGHGEEGGEGGGGDAAKGGRHAAATRGASAVSAASALPTSLVGGAGAIRSLAVLPAVGAKAGAARVRSAAEKGVRFANVSEDRGAAESGRAGESGSERFATLSPPRLLVGTARCSLWLCSPPRRSNKSAPAAGTSQELVAGHFGDALALAPHPLRDDVWASAGDDKQLLLWRRGPCRTPAQRASLPAGATCLTFSPDGALLAAGLASGAVAILRPGSLDGPPAELGAICRVEEATPVREGRGALCDLKFAPGSGARGGYLACAGHDRVIDLYRVEPVEAASGKPGVALRQVAVCRGHASTVTHIDWSVDGSLLMSNDAAREVLHWQVPSCKQLLAPASATAGVVWASWTCVLGFPAIGIWPDGSDGSDVNAAHQSADGKLLLTADDFGTLKLFHCPCVVEDAPYRAATGHCSHLSCARFLRGDGHCVSSGGSDRTVMLWQLCNAAGEGDSFRSTPRPLARAAWRSNGHGQASAPGPGRGPGRGRRAGGRVRSR</sequence>
<protein>
    <recommendedName>
        <fullName evidence="4">EML-like second beta-propeller domain-containing protein</fullName>
    </recommendedName>
</protein>
<keyword evidence="1" id="KW-0853">WD repeat</keyword>
<dbReference type="AlphaFoldDB" id="A0A7S3TVQ1"/>
<dbReference type="SUPFAM" id="SSF50998">
    <property type="entry name" value="Quinoprotein alcohol dehydrogenase-like"/>
    <property type="match status" value="1"/>
</dbReference>